<dbReference type="InterPro" id="IPR024775">
    <property type="entry name" value="DinB-like"/>
</dbReference>
<accession>A0A238VJ43</accession>
<dbReference type="InterPro" id="IPR034660">
    <property type="entry name" value="DinB/YfiT-like"/>
</dbReference>
<dbReference type="RefSeq" id="WP_089331680.1">
    <property type="nucleotide sequence ID" value="NZ_FZNS01000001.1"/>
</dbReference>
<evidence type="ECO:0000313" key="3">
    <source>
        <dbReference type="Proteomes" id="UP000198310"/>
    </source>
</evidence>
<protein>
    <submittedName>
        <fullName evidence="2">DinB superfamily protein</fullName>
    </submittedName>
</protein>
<organism evidence="2 3">
    <name type="scientific">Hymenobacter mucosus</name>
    <dbReference type="NCBI Taxonomy" id="1411120"/>
    <lineage>
        <taxon>Bacteria</taxon>
        <taxon>Pseudomonadati</taxon>
        <taxon>Bacteroidota</taxon>
        <taxon>Cytophagia</taxon>
        <taxon>Cytophagales</taxon>
        <taxon>Hymenobacteraceae</taxon>
        <taxon>Hymenobacter</taxon>
    </lineage>
</organism>
<keyword evidence="3" id="KW-1185">Reference proteome</keyword>
<evidence type="ECO:0000313" key="2">
    <source>
        <dbReference type="EMBL" id="SNR34246.1"/>
    </source>
</evidence>
<dbReference type="AlphaFoldDB" id="A0A238VJ43"/>
<evidence type="ECO:0000259" key="1">
    <source>
        <dbReference type="Pfam" id="PF12867"/>
    </source>
</evidence>
<proteinExistence type="predicted"/>
<dbReference type="Proteomes" id="UP000198310">
    <property type="component" value="Unassembled WGS sequence"/>
</dbReference>
<feature type="domain" description="DinB-like" evidence="1">
    <location>
        <begin position="21"/>
        <end position="179"/>
    </location>
</feature>
<dbReference type="EMBL" id="FZNS01000001">
    <property type="protein sequence ID" value="SNR34246.1"/>
    <property type="molecule type" value="Genomic_DNA"/>
</dbReference>
<dbReference type="SUPFAM" id="SSF109854">
    <property type="entry name" value="DinB/YfiT-like putative metalloenzymes"/>
    <property type="match status" value="1"/>
</dbReference>
<dbReference type="Pfam" id="PF12867">
    <property type="entry name" value="DinB_2"/>
    <property type="match status" value="1"/>
</dbReference>
<reference evidence="3" key="1">
    <citation type="submission" date="2017-06" db="EMBL/GenBank/DDBJ databases">
        <authorList>
            <person name="Varghese N."/>
            <person name="Submissions S."/>
        </authorList>
    </citation>
    <scope>NUCLEOTIDE SEQUENCE [LARGE SCALE GENOMIC DNA]</scope>
    <source>
        <strain evidence="3">DSM 28041</strain>
    </source>
</reference>
<dbReference type="Gene3D" id="1.20.120.450">
    <property type="entry name" value="dinb family like domain"/>
    <property type="match status" value="1"/>
</dbReference>
<name>A0A238VJ43_9BACT</name>
<sequence length="194" mass="22162">MPTVIQTHISRIQMAVQQVFAQLDAWFQAPAEVCHFRPASGGWTIDEILEHTALTNHFLLVLIEKGAAKALRNAGGLHLQEELATYSFKQTKLDEVGLHQYFPWMRPNHMEPTGTKPSAEVQTQLHQQRKQCEQVLARLPNGEGVFYRTTMSVNELGKLDVYEYVYFLAKHAERHLMQIAKTAAEYHHQATQPT</sequence>
<gene>
    <name evidence="2" type="ORF">SAMN06269173_101739</name>
</gene>